<dbReference type="InterPro" id="IPR017871">
    <property type="entry name" value="ABC_transporter-like_CS"/>
</dbReference>
<evidence type="ECO:0000256" key="1">
    <source>
        <dbReference type="ARBA" id="ARBA00022448"/>
    </source>
</evidence>
<sequence>MSSGIEITRLTARYAASHGQAQVNAPAVLNDLSMKVAAGSIAVVVGPSGAGKSTLLNSIAGLQPIAGGYVAMALDSRRGAIEHGVDMRLGPQERRRIGVAFQQSNLWSHFSVRENLVHPQVKLAGRSSREANEWAQHLLGALELLEHADKDVGALSGGQRQRVAIARAICLRPDVLLFDEITANQDPENILRVFNLIRGYVKDTGCTALTVSHDMGFVERVADTVHFLQGGVIRVEAATHDFFHGQHDELVSRFLQAF</sequence>
<keyword evidence="3 5" id="KW-0067">ATP-binding</keyword>
<evidence type="ECO:0000259" key="4">
    <source>
        <dbReference type="PROSITE" id="PS50893"/>
    </source>
</evidence>
<dbReference type="InterPro" id="IPR027417">
    <property type="entry name" value="P-loop_NTPase"/>
</dbReference>
<evidence type="ECO:0000256" key="2">
    <source>
        <dbReference type="ARBA" id="ARBA00022741"/>
    </source>
</evidence>
<reference evidence="5 6" key="1">
    <citation type="submission" date="2020-04" db="EMBL/GenBank/DDBJ databases">
        <title>Molecular characterization of pseudomonads from Agaricus bisporus reveal novel blotch 2 pathogens in Western Europe.</title>
        <authorList>
            <person name="Taparia T."/>
            <person name="Krijger M."/>
            <person name="Haynes E."/>
            <person name="Elpinstone J.G."/>
            <person name="Noble R."/>
            <person name="Van Der Wolf J."/>
        </authorList>
    </citation>
    <scope>NUCLEOTIDE SEQUENCE [LARGE SCALE GENOMIC DNA]</scope>
    <source>
        <strain evidence="5 6">IPO3737</strain>
    </source>
</reference>
<proteinExistence type="predicted"/>
<dbReference type="PROSITE" id="PS00211">
    <property type="entry name" value="ABC_TRANSPORTER_1"/>
    <property type="match status" value="1"/>
</dbReference>
<evidence type="ECO:0000256" key="3">
    <source>
        <dbReference type="ARBA" id="ARBA00022840"/>
    </source>
</evidence>
<dbReference type="Pfam" id="PF00005">
    <property type="entry name" value="ABC_tran"/>
    <property type="match status" value="1"/>
</dbReference>
<dbReference type="InterPro" id="IPR003593">
    <property type="entry name" value="AAA+_ATPase"/>
</dbReference>
<dbReference type="AlphaFoldDB" id="A0A7Y8CM22"/>
<dbReference type="GO" id="GO:0005524">
    <property type="term" value="F:ATP binding"/>
    <property type="evidence" value="ECO:0007669"/>
    <property type="project" value="UniProtKB-KW"/>
</dbReference>
<accession>A0A7Y8CM22</accession>
<evidence type="ECO:0000313" key="6">
    <source>
        <dbReference type="Proteomes" id="UP000520592"/>
    </source>
</evidence>
<dbReference type="PANTHER" id="PTHR43023">
    <property type="entry name" value="PROTEIN TRIGALACTOSYLDIACYLGLYCEROL 3, CHLOROPLASTIC"/>
    <property type="match status" value="1"/>
</dbReference>
<dbReference type="PANTHER" id="PTHR43023:SF4">
    <property type="entry name" value="AMINO ACID ABC TRANSPORTER ATP-BINDING PROTEIN"/>
    <property type="match status" value="1"/>
</dbReference>
<feature type="domain" description="ABC transporter" evidence="4">
    <location>
        <begin position="5"/>
        <end position="255"/>
    </location>
</feature>
<name>A0A7Y8CM22_9PSED</name>
<keyword evidence="1" id="KW-0813">Transport</keyword>
<dbReference type="Proteomes" id="UP000520592">
    <property type="component" value="Unassembled WGS sequence"/>
</dbReference>
<dbReference type="SMART" id="SM00382">
    <property type="entry name" value="AAA"/>
    <property type="match status" value="1"/>
</dbReference>
<dbReference type="EMBL" id="JACAQD010000035">
    <property type="protein sequence ID" value="NWC35736.1"/>
    <property type="molecule type" value="Genomic_DNA"/>
</dbReference>
<keyword evidence="2" id="KW-0547">Nucleotide-binding</keyword>
<comment type="caution">
    <text evidence="5">The sequence shown here is derived from an EMBL/GenBank/DDBJ whole genome shotgun (WGS) entry which is preliminary data.</text>
</comment>
<dbReference type="Gene3D" id="3.40.50.300">
    <property type="entry name" value="P-loop containing nucleotide triphosphate hydrolases"/>
    <property type="match status" value="1"/>
</dbReference>
<dbReference type="InterPro" id="IPR003439">
    <property type="entry name" value="ABC_transporter-like_ATP-bd"/>
</dbReference>
<dbReference type="GO" id="GO:0016887">
    <property type="term" value="F:ATP hydrolysis activity"/>
    <property type="evidence" value="ECO:0007669"/>
    <property type="project" value="InterPro"/>
</dbReference>
<gene>
    <name evidence="5" type="ORF">HX876_25530</name>
</gene>
<dbReference type="SUPFAM" id="SSF52540">
    <property type="entry name" value="P-loop containing nucleoside triphosphate hydrolases"/>
    <property type="match status" value="1"/>
</dbReference>
<dbReference type="PROSITE" id="PS50893">
    <property type="entry name" value="ABC_TRANSPORTER_2"/>
    <property type="match status" value="1"/>
</dbReference>
<evidence type="ECO:0000313" key="5">
    <source>
        <dbReference type="EMBL" id="NWC35736.1"/>
    </source>
</evidence>
<protein>
    <submittedName>
        <fullName evidence="5">Amino acid ABC transporter ATP-binding protein</fullName>
    </submittedName>
</protein>
<organism evidence="5 6">
    <name type="scientific">Pseudomonas gingeri</name>
    <dbReference type="NCBI Taxonomy" id="117681"/>
    <lineage>
        <taxon>Bacteria</taxon>
        <taxon>Pseudomonadati</taxon>
        <taxon>Pseudomonadota</taxon>
        <taxon>Gammaproteobacteria</taxon>
        <taxon>Pseudomonadales</taxon>
        <taxon>Pseudomonadaceae</taxon>
        <taxon>Pseudomonas</taxon>
    </lineage>
</organism>
<dbReference type="RefSeq" id="WP_177063190.1">
    <property type="nucleotide sequence ID" value="NZ_JACAPB010000001.1"/>
</dbReference>